<dbReference type="SMART" id="SM00220">
    <property type="entry name" value="S_TKc"/>
    <property type="match status" value="1"/>
</dbReference>
<dbReference type="InterPro" id="IPR017441">
    <property type="entry name" value="Protein_kinase_ATP_BS"/>
</dbReference>
<evidence type="ECO:0000256" key="9">
    <source>
        <dbReference type="PROSITE-ProRule" id="PRU10141"/>
    </source>
</evidence>
<dbReference type="GO" id="GO:0005634">
    <property type="term" value="C:nucleus"/>
    <property type="evidence" value="ECO:0007669"/>
    <property type="project" value="TreeGrafter"/>
</dbReference>
<dbReference type="PROSITE" id="PS00107">
    <property type="entry name" value="PROTEIN_KINASE_ATP"/>
    <property type="match status" value="1"/>
</dbReference>
<keyword evidence="6 9" id="KW-0067">ATP-binding</keyword>
<evidence type="ECO:0000256" key="5">
    <source>
        <dbReference type="ARBA" id="ARBA00022777"/>
    </source>
</evidence>
<dbReference type="Proteomes" id="UP000335636">
    <property type="component" value="Unassembled WGS sequence"/>
</dbReference>
<dbReference type="FunFam" id="3.30.200.20:FF:000003">
    <property type="entry name" value="Non-specific serine/threonine protein kinase"/>
    <property type="match status" value="1"/>
</dbReference>
<dbReference type="Pfam" id="PF00069">
    <property type="entry name" value="Pkinase"/>
    <property type="match status" value="1"/>
</dbReference>
<feature type="compositionally biased region" description="Polar residues" evidence="11">
    <location>
        <begin position="74"/>
        <end position="83"/>
    </location>
</feature>
<dbReference type="InterPro" id="IPR011009">
    <property type="entry name" value="Kinase-like_dom_sf"/>
</dbReference>
<gene>
    <name evidence="13" type="ORF">MONAX_5E009559</name>
</gene>
<dbReference type="SUPFAM" id="SSF56112">
    <property type="entry name" value="Protein kinase-like (PK-like)"/>
    <property type="match status" value="1"/>
</dbReference>
<sequence length="354" mass="38111">VIIIEKDKHSHFYNQRSDFRIEHSMLEELENKLINSRKTETLPVVRPSRPPGAPDASSVVEGSAAQRAGPQKILQKQSGSLASAQLRRPRSQTGGPGSTSQGPAAGARSATCPGCRLPDPSGRRTPEDTRTPVGPCAPPRSHLAALVGVGRRMSRESSERSAVRRVRRDLAASSSLEEALTGRYEPLGVVGQGSFAKVFLARHILTGTEVAVKVLRKGAGATLSWVLSELDIMKGLEHPHVVQLLEIVETPGTAYVVMEHMAGGQLGQHIPEVVGLWEDEARMLFGQVASAVGYCHAQGIAHRDVKADNVLLDAAGRAKLCDFGLACRFRAGEKLGLLCGTVAYWAPELHRREP</sequence>
<keyword evidence="4 9" id="KW-0547">Nucleotide-binding</keyword>
<evidence type="ECO:0000256" key="4">
    <source>
        <dbReference type="ARBA" id="ARBA00022741"/>
    </source>
</evidence>
<evidence type="ECO:0000256" key="2">
    <source>
        <dbReference type="ARBA" id="ARBA00022527"/>
    </source>
</evidence>
<dbReference type="PANTHER" id="PTHR24346:SF85">
    <property type="entry name" value="RIKEN CDNA 1810024B03 GENE"/>
    <property type="match status" value="1"/>
</dbReference>
<evidence type="ECO:0000313" key="14">
    <source>
        <dbReference type="Proteomes" id="UP000335636"/>
    </source>
</evidence>
<evidence type="ECO:0000256" key="10">
    <source>
        <dbReference type="RuleBase" id="RU000304"/>
    </source>
</evidence>
<evidence type="ECO:0000256" key="8">
    <source>
        <dbReference type="ARBA" id="ARBA00048679"/>
    </source>
</evidence>
<reference evidence="13" key="1">
    <citation type="submission" date="2019-04" db="EMBL/GenBank/DDBJ databases">
        <authorList>
            <person name="Alioto T."/>
            <person name="Alioto T."/>
        </authorList>
    </citation>
    <scope>NUCLEOTIDE SEQUENCE [LARGE SCALE GENOMIC DNA]</scope>
</reference>
<keyword evidence="5" id="KW-0418">Kinase</keyword>
<dbReference type="GO" id="GO:0035556">
    <property type="term" value="P:intracellular signal transduction"/>
    <property type="evidence" value="ECO:0007669"/>
    <property type="project" value="TreeGrafter"/>
</dbReference>
<evidence type="ECO:0000256" key="6">
    <source>
        <dbReference type="ARBA" id="ARBA00022840"/>
    </source>
</evidence>
<name>A0A5E4D075_MARMO</name>
<feature type="domain" description="Protein kinase" evidence="12">
    <location>
        <begin position="184"/>
        <end position="354"/>
    </location>
</feature>
<keyword evidence="3" id="KW-0808">Transferase</keyword>
<evidence type="ECO:0000256" key="7">
    <source>
        <dbReference type="ARBA" id="ARBA00047899"/>
    </source>
</evidence>
<accession>A0A5E4D075</accession>
<evidence type="ECO:0000259" key="12">
    <source>
        <dbReference type="PROSITE" id="PS50011"/>
    </source>
</evidence>
<dbReference type="PROSITE" id="PS00108">
    <property type="entry name" value="PROTEIN_KINASE_ST"/>
    <property type="match status" value="1"/>
</dbReference>
<protein>
    <recommendedName>
        <fullName evidence="1">non-specific serine/threonine protein kinase</fullName>
        <ecNumber evidence="1">2.7.11.1</ecNumber>
    </recommendedName>
</protein>
<evidence type="ECO:0000256" key="1">
    <source>
        <dbReference type="ARBA" id="ARBA00012513"/>
    </source>
</evidence>
<dbReference type="EC" id="2.7.11.1" evidence="1"/>
<dbReference type="EMBL" id="CABDUW010002607">
    <property type="protein sequence ID" value="VTJ87475.1"/>
    <property type="molecule type" value="Genomic_DNA"/>
</dbReference>
<feature type="compositionally biased region" description="Basic and acidic residues" evidence="11">
    <location>
        <begin position="121"/>
        <end position="130"/>
    </location>
</feature>
<comment type="similarity">
    <text evidence="10">Belongs to the protein kinase superfamily.</text>
</comment>
<keyword evidence="14" id="KW-1185">Reference proteome</keyword>
<dbReference type="GO" id="GO:0005829">
    <property type="term" value="C:cytosol"/>
    <property type="evidence" value="ECO:0007669"/>
    <property type="project" value="TreeGrafter"/>
</dbReference>
<dbReference type="AlphaFoldDB" id="A0A5E4D075"/>
<evidence type="ECO:0000256" key="3">
    <source>
        <dbReference type="ARBA" id="ARBA00022679"/>
    </source>
</evidence>
<dbReference type="PANTHER" id="PTHR24346">
    <property type="entry name" value="MAP/MICROTUBULE AFFINITY-REGULATING KINASE"/>
    <property type="match status" value="1"/>
</dbReference>
<feature type="compositionally biased region" description="Low complexity" evidence="11">
    <location>
        <begin position="98"/>
        <end position="107"/>
    </location>
</feature>
<dbReference type="GO" id="GO:0004674">
    <property type="term" value="F:protein serine/threonine kinase activity"/>
    <property type="evidence" value="ECO:0007669"/>
    <property type="project" value="UniProtKB-KW"/>
</dbReference>
<evidence type="ECO:0000256" key="11">
    <source>
        <dbReference type="SAM" id="MobiDB-lite"/>
    </source>
</evidence>
<dbReference type="PROSITE" id="PS50011">
    <property type="entry name" value="PROTEIN_KINASE_DOM"/>
    <property type="match status" value="1"/>
</dbReference>
<feature type="region of interest" description="Disordered" evidence="11">
    <location>
        <begin position="40"/>
        <end position="141"/>
    </location>
</feature>
<comment type="catalytic activity">
    <reaction evidence="8">
        <text>L-seryl-[protein] + ATP = O-phospho-L-seryl-[protein] + ADP + H(+)</text>
        <dbReference type="Rhea" id="RHEA:17989"/>
        <dbReference type="Rhea" id="RHEA-COMP:9863"/>
        <dbReference type="Rhea" id="RHEA-COMP:11604"/>
        <dbReference type="ChEBI" id="CHEBI:15378"/>
        <dbReference type="ChEBI" id="CHEBI:29999"/>
        <dbReference type="ChEBI" id="CHEBI:30616"/>
        <dbReference type="ChEBI" id="CHEBI:83421"/>
        <dbReference type="ChEBI" id="CHEBI:456216"/>
        <dbReference type="EC" id="2.7.11.1"/>
    </reaction>
</comment>
<dbReference type="InterPro" id="IPR008271">
    <property type="entry name" value="Ser/Thr_kinase_AS"/>
</dbReference>
<proteinExistence type="inferred from homology"/>
<feature type="binding site" evidence="9">
    <location>
        <position position="213"/>
    </location>
    <ligand>
        <name>ATP</name>
        <dbReference type="ChEBI" id="CHEBI:30616"/>
    </ligand>
</feature>
<dbReference type="GO" id="GO:0045719">
    <property type="term" value="P:negative regulation of glycogen biosynthetic process"/>
    <property type="evidence" value="ECO:0007669"/>
    <property type="project" value="TreeGrafter"/>
</dbReference>
<organism evidence="13 14">
    <name type="scientific">Marmota monax</name>
    <name type="common">Woodchuck</name>
    <dbReference type="NCBI Taxonomy" id="9995"/>
    <lineage>
        <taxon>Eukaryota</taxon>
        <taxon>Metazoa</taxon>
        <taxon>Chordata</taxon>
        <taxon>Craniata</taxon>
        <taxon>Vertebrata</taxon>
        <taxon>Euteleostomi</taxon>
        <taxon>Mammalia</taxon>
        <taxon>Eutheria</taxon>
        <taxon>Euarchontoglires</taxon>
        <taxon>Glires</taxon>
        <taxon>Rodentia</taxon>
        <taxon>Sciuromorpha</taxon>
        <taxon>Sciuridae</taxon>
        <taxon>Xerinae</taxon>
        <taxon>Marmotini</taxon>
        <taxon>Marmota</taxon>
    </lineage>
</organism>
<keyword evidence="2 10" id="KW-0723">Serine/threonine-protein kinase</keyword>
<dbReference type="Gene3D" id="1.10.510.10">
    <property type="entry name" value="Transferase(Phosphotransferase) domain 1"/>
    <property type="match status" value="1"/>
</dbReference>
<feature type="non-terminal residue" evidence="13">
    <location>
        <position position="1"/>
    </location>
</feature>
<dbReference type="FunFam" id="1.10.510.10:FF:000571">
    <property type="entry name" value="Maternal embryonic leucine zipper kinase"/>
    <property type="match status" value="1"/>
</dbReference>
<dbReference type="GO" id="GO:0005524">
    <property type="term" value="F:ATP binding"/>
    <property type="evidence" value="ECO:0007669"/>
    <property type="project" value="UniProtKB-UniRule"/>
</dbReference>
<evidence type="ECO:0000313" key="13">
    <source>
        <dbReference type="EMBL" id="VTJ87475.1"/>
    </source>
</evidence>
<comment type="catalytic activity">
    <reaction evidence="7">
        <text>L-threonyl-[protein] + ATP = O-phospho-L-threonyl-[protein] + ADP + H(+)</text>
        <dbReference type="Rhea" id="RHEA:46608"/>
        <dbReference type="Rhea" id="RHEA-COMP:11060"/>
        <dbReference type="Rhea" id="RHEA-COMP:11605"/>
        <dbReference type="ChEBI" id="CHEBI:15378"/>
        <dbReference type="ChEBI" id="CHEBI:30013"/>
        <dbReference type="ChEBI" id="CHEBI:30616"/>
        <dbReference type="ChEBI" id="CHEBI:61977"/>
        <dbReference type="ChEBI" id="CHEBI:456216"/>
        <dbReference type="EC" id="2.7.11.1"/>
    </reaction>
</comment>
<comment type="caution">
    <text evidence="13">The sequence shown here is derived from an EMBL/GenBank/DDBJ whole genome shotgun (WGS) entry which is preliminary data.</text>
</comment>
<dbReference type="InterPro" id="IPR000719">
    <property type="entry name" value="Prot_kinase_dom"/>
</dbReference>